<sequence length="76" mass="8922">MRVERFKMERPGLVKPGEEVRITERFSPGSWYYIIEPTIAMSGCYKTKDRILSTKGTVKEVEENDRGFYIMVEVEN</sequence>
<name>A0A0V8QBH1_9FIRM</name>
<accession>A0A0V8QBH1</accession>
<evidence type="ECO:0000313" key="1">
    <source>
        <dbReference type="EMBL" id="KSV57606.1"/>
    </source>
</evidence>
<dbReference type="EMBL" id="LNAM01000208">
    <property type="protein sequence ID" value="KSV57606.1"/>
    <property type="molecule type" value="Genomic_DNA"/>
</dbReference>
<dbReference type="AlphaFoldDB" id="A0A0V8QBH1"/>
<organism evidence="1 2">
    <name type="scientific">Acetivibrio ethanolgignens</name>
    <dbReference type="NCBI Taxonomy" id="290052"/>
    <lineage>
        <taxon>Bacteria</taxon>
        <taxon>Bacillati</taxon>
        <taxon>Bacillota</taxon>
        <taxon>Clostridia</taxon>
        <taxon>Eubacteriales</taxon>
        <taxon>Oscillospiraceae</taxon>
        <taxon>Acetivibrio</taxon>
    </lineage>
</organism>
<dbReference type="OrthoDB" id="9797770at2"/>
<evidence type="ECO:0000313" key="2">
    <source>
        <dbReference type="Proteomes" id="UP000054874"/>
    </source>
</evidence>
<protein>
    <submittedName>
        <fullName evidence="1">Uncharacterized protein</fullName>
    </submittedName>
</protein>
<proteinExistence type="predicted"/>
<gene>
    <name evidence="1" type="ORF">ASU35_04110</name>
</gene>
<dbReference type="Proteomes" id="UP000054874">
    <property type="component" value="Unassembled WGS sequence"/>
</dbReference>
<comment type="caution">
    <text evidence="1">The sequence shown here is derived from an EMBL/GenBank/DDBJ whole genome shotgun (WGS) entry which is preliminary data.</text>
</comment>
<reference evidence="1 2" key="1">
    <citation type="submission" date="2015-11" db="EMBL/GenBank/DDBJ databases">
        <title>Butyribacter intestini gen. nov., sp. nov., a butyric acid-producing bacterium of the family Lachnospiraceae isolated from the human faeces.</title>
        <authorList>
            <person name="Zou Y."/>
            <person name="Xue W."/>
            <person name="Luo G."/>
            <person name="Lv M."/>
        </authorList>
    </citation>
    <scope>NUCLEOTIDE SEQUENCE [LARGE SCALE GENOMIC DNA]</scope>
    <source>
        <strain evidence="1 2">ACET-33324</strain>
    </source>
</reference>
<keyword evidence="2" id="KW-1185">Reference proteome</keyword>